<gene>
    <name evidence="2" type="ORF">T440DRAFT_529298</name>
</gene>
<evidence type="ECO:0000256" key="1">
    <source>
        <dbReference type="SAM" id="MobiDB-lite"/>
    </source>
</evidence>
<dbReference type="OrthoDB" id="3729788at2759"/>
<feature type="region of interest" description="Disordered" evidence="1">
    <location>
        <begin position="78"/>
        <end position="103"/>
    </location>
</feature>
<evidence type="ECO:0000313" key="2">
    <source>
        <dbReference type="EMBL" id="KAF2851295.1"/>
    </source>
</evidence>
<dbReference type="AlphaFoldDB" id="A0A6A7BA62"/>
<feature type="region of interest" description="Disordered" evidence="1">
    <location>
        <begin position="1"/>
        <end position="43"/>
    </location>
</feature>
<organism evidence="2 3">
    <name type="scientific">Plenodomus tracheiphilus IPT5</name>
    <dbReference type="NCBI Taxonomy" id="1408161"/>
    <lineage>
        <taxon>Eukaryota</taxon>
        <taxon>Fungi</taxon>
        <taxon>Dikarya</taxon>
        <taxon>Ascomycota</taxon>
        <taxon>Pezizomycotina</taxon>
        <taxon>Dothideomycetes</taxon>
        <taxon>Pleosporomycetidae</taxon>
        <taxon>Pleosporales</taxon>
        <taxon>Pleosporineae</taxon>
        <taxon>Leptosphaeriaceae</taxon>
        <taxon>Plenodomus</taxon>
    </lineage>
</organism>
<name>A0A6A7BA62_9PLEO</name>
<accession>A0A6A7BA62</accession>
<dbReference type="EMBL" id="MU006303">
    <property type="protein sequence ID" value="KAF2851295.1"/>
    <property type="molecule type" value="Genomic_DNA"/>
</dbReference>
<reference evidence="2" key="1">
    <citation type="submission" date="2020-01" db="EMBL/GenBank/DDBJ databases">
        <authorList>
            <consortium name="DOE Joint Genome Institute"/>
            <person name="Haridas S."/>
            <person name="Albert R."/>
            <person name="Binder M."/>
            <person name="Bloem J."/>
            <person name="Labutti K."/>
            <person name="Salamov A."/>
            <person name="Andreopoulos B."/>
            <person name="Baker S.E."/>
            <person name="Barry K."/>
            <person name="Bills G."/>
            <person name="Bluhm B.H."/>
            <person name="Cannon C."/>
            <person name="Castanera R."/>
            <person name="Culley D.E."/>
            <person name="Daum C."/>
            <person name="Ezra D."/>
            <person name="Gonzalez J.B."/>
            <person name="Henrissat B."/>
            <person name="Kuo A."/>
            <person name="Liang C."/>
            <person name="Lipzen A."/>
            <person name="Lutzoni F."/>
            <person name="Magnuson J."/>
            <person name="Mondo S."/>
            <person name="Nolan M."/>
            <person name="Ohm R."/>
            <person name="Pangilinan J."/>
            <person name="Park H.-J."/>
            <person name="Ramirez L."/>
            <person name="Alfaro M."/>
            <person name="Sun H."/>
            <person name="Tritt A."/>
            <person name="Yoshinaga Y."/>
            <person name="Zwiers L.-H."/>
            <person name="Turgeon B.G."/>
            <person name="Goodwin S.B."/>
            <person name="Spatafora J.W."/>
            <person name="Crous P.W."/>
            <person name="Grigoriev I.V."/>
        </authorList>
    </citation>
    <scope>NUCLEOTIDE SEQUENCE</scope>
    <source>
        <strain evidence="2">IPT5</strain>
    </source>
</reference>
<sequence>MPSSRAVTGSRFHREFDTTGCMRNASGLDPPPKSKAGRPETPEEEARLLQLHEVQKLKYADIAKILGRTTKAISGHMHAMHTRNDKPKPTNKAATSKSTRPEQKYATVDWTEEIDSTILNKHRNCQANTDIAASLHLPIESTQERWAYLLSNNNFPNGVLALDLRRSLRRSHKEKEVFWTRDEDEVIWALWTSVVNDPEILRYFPFTGKTATEIKTLKDEGKGEMKMEDVKSWVAPEDKAGGVNEALVKHELKQEVVDASQSEEEYVMQDLKLDKDGIPEPEWKITMGDDYYRWRG</sequence>
<evidence type="ECO:0000313" key="3">
    <source>
        <dbReference type="Proteomes" id="UP000799423"/>
    </source>
</evidence>
<proteinExistence type="predicted"/>
<dbReference type="Proteomes" id="UP000799423">
    <property type="component" value="Unassembled WGS sequence"/>
</dbReference>
<protein>
    <submittedName>
        <fullName evidence="2">Uncharacterized protein</fullName>
    </submittedName>
</protein>
<keyword evidence="3" id="KW-1185">Reference proteome</keyword>